<evidence type="ECO:0000313" key="2">
    <source>
        <dbReference type="EnsemblMetazoa" id="AATE015669-PA.1"/>
    </source>
</evidence>
<proteinExistence type="predicted"/>
<evidence type="ECO:0000256" key="1">
    <source>
        <dbReference type="SAM" id="MobiDB-lite"/>
    </source>
</evidence>
<dbReference type="STRING" id="41427.A0A182JCT8"/>
<dbReference type="VEuPathDB" id="VectorBase:AATE015669"/>
<dbReference type="EnsemblMetazoa" id="AATE015669-RA">
    <property type="protein sequence ID" value="AATE015669-PA.1"/>
    <property type="gene ID" value="AATE015669"/>
</dbReference>
<name>A0A182JCT8_ANOAO</name>
<feature type="compositionally biased region" description="Polar residues" evidence="1">
    <location>
        <begin position="96"/>
        <end position="105"/>
    </location>
</feature>
<dbReference type="AlphaFoldDB" id="A0A182JCT8"/>
<accession>A0A182JCT8</accession>
<reference evidence="2" key="1">
    <citation type="submission" date="2022-08" db="UniProtKB">
        <authorList>
            <consortium name="EnsemblMetazoa"/>
        </authorList>
    </citation>
    <scope>IDENTIFICATION</scope>
    <source>
        <strain evidence="2">EBRO</strain>
    </source>
</reference>
<organism evidence="2">
    <name type="scientific">Anopheles atroparvus</name>
    <name type="common">European mosquito</name>
    <dbReference type="NCBI Taxonomy" id="41427"/>
    <lineage>
        <taxon>Eukaryota</taxon>
        <taxon>Metazoa</taxon>
        <taxon>Ecdysozoa</taxon>
        <taxon>Arthropoda</taxon>
        <taxon>Hexapoda</taxon>
        <taxon>Insecta</taxon>
        <taxon>Pterygota</taxon>
        <taxon>Neoptera</taxon>
        <taxon>Endopterygota</taxon>
        <taxon>Diptera</taxon>
        <taxon>Nematocera</taxon>
        <taxon>Culicoidea</taxon>
        <taxon>Culicidae</taxon>
        <taxon>Anophelinae</taxon>
        <taxon>Anopheles</taxon>
    </lineage>
</organism>
<feature type="region of interest" description="Disordered" evidence="1">
    <location>
        <begin position="85"/>
        <end position="113"/>
    </location>
</feature>
<protein>
    <submittedName>
        <fullName evidence="2">Uncharacterized protein</fullName>
    </submittedName>
</protein>
<sequence>MAFLRTVSRCNSLVPRKVSSPSGGSCWSYAKSEQFLRQYGMHAAGNRGPLPSALLAALNHRLALEAHPAEGRRWRSTTVAAAAPSSAGLQAASVRPHQQNDNPSSPERDPLDVGFNDPHAAFKSKTTLELIRAYFVYVLCSSEFLVENNMKVRSGPGKRRAESGRLQPSNHLQCLVATGGTLMHADGQARSALGRARKDIIILSTPPHASVDRTLGHSGYLLSAFKMRHNVKPSAQTPFRPSRM</sequence>